<name>A0A0F9EWF3_9ZZZZ</name>
<dbReference type="Gene3D" id="1.10.3230.10">
    <property type="entry name" value="YqbG-like"/>
    <property type="match status" value="1"/>
</dbReference>
<sequence length="118" mass="13171">MAFTYDITTNRGKVRLLISDTDSTDYQFEDDEIDAFLTMASGSLLLAASYALESWAATLTNDYDAEKIGDYSYTNKKAANKTALAKKYREEDATSPYLTWSEMDLSGVEDTTVSEDVE</sequence>
<dbReference type="SUPFAM" id="SSF116915">
    <property type="entry name" value="Hypothetical protein YqbG"/>
    <property type="match status" value="1"/>
</dbReference>
<gene>
    <name evidence="1" type="ORF">LCGC14_2025560</name>
</gene>
<proteinExistence type="predicted"/>
<comment type="caution">
    <text evidence="1">The sequence shown here is derived from an EMBL/GenBank/DDBJ whole genome shotgun (WGS) entry which is preliminary data.</text>
</comment>
<evidence type="ECO:0000313" key="1">
    <source>
        <dbReference type="EMBL" id="KKL78369.1"/>
    </source>
</evidence>
<reference evidence="1" key="1">
    <citation type="journal article" date="2015" name="Nature">
        <title>Complex archaea that bridge the gap between prokaryotes and eukaryotes.</title>
        <authorList>
            <person name="Spang A."/>
            <person name="Saw J.H."/>
            <person name="Jorgensen S.L."/>
            <person name="Zaremba-Niedzwiedzka K."/>
            <person name="Martijn J."/>
            <person name="Lind A.E."/>
            <person name="van Eijk R."/>
            <person name="Schleper C."/>
            <person name="Guy L."/>
            <person name="Ettema T.J."/>
        </authorList>
    </citation>
    <scope>NUCLEOTIDE SEQUENCE</scope>
</reference>
<accession>A0A0F9EWF3</accession>
<dbReference type="InterPro" id="IPR036558">
    <property type="entry name" value="YqbG-like_sf"/>
</dbReference>
<dbReference type="EMBL" id="LAZR01023480">
    <property type="protein sequence ID" value="KKL78369.1"/>
    <property type="molecule type" value="Genomic_DNA"/>
</dbReference>
<dbReference type="AlphaFoldDB" id="A0A0F9EWF3"/>
<protein>
    <submittedName>
        <fullName evidence="1">Uncharacterized protein</fullName>
    </submittedName>
</protein>
<organism evidence="1">
    <name type="scientific">marine sediment metagenome</name>
    <dbReference type="NCBI Taxonomy" id="412755"/>
    <lineage>
        <taxon>unclassified sequences</taxon>
        <taxon>metagenomes</taxon>
        <taxon>ecological metagenomes</taxon>
    </lineage>
</organism>